<keyword evidence="2" id="KW-1185">Reference proteome</keyword>
<comment type="caution">
    <text evidence="1">The sequence shown here is derived from an EMBL/GenBank/DDBJ whole genome shotgun (WGS) entry which is preliminary data.</text>
</comment>
<accession>A0A0M0G1F9</accession>
<gene>
    <name evidence="1" type="ORF">AF331_15795</name>
</gene>
<proteinExistence type="predicted"/>
<organism evidence="1 2">
    <name type="scientific">Rossellomorea marisflavi</name>
    <dbReference type="NCBI Taxonomy" id="189381"/>
    <lineage>
        <taxon>Bacteria</taxon>
        <taxon>Bacillati</taxon>
        <taxon>Bacillota</taxon>
        <taxon>Bacilli</taxon>
        <taxon>Bacillales</taxon>
        <taxon>Bacillaceae</taxon>
        <taxon>Rossellomorea</taxon>
    </lineage>
</organism>
<sequence length="137" mass="16038">MSDVNNCPRCNALFMKSRFREVCEACHKAEETLFDSVIRFLKKRENRAASIARVVDVTGVEEELLFNWVKKGRIQSRQFPNMGYPCDRCGKIIQSARICEGCQTSLIQDLKQHESDEQWKQSIKESGHTYYTRRKEK</sequence>
<protein>
    <submittedName>
        <fullName evidence="1">Membrane protein</fullName>
    </submittedName>
</protein>
<dbReference type="InterPro" id="IPR022258">
    <property type="entry name" value="Flagellar_operon_YvyF"/>
</dbReference>
<reference evidence="2" key="1">
    <citation type="submission" date="2015-07" db="EMBL/GenBank/DDBJ databases">
        <title>Fjat-14235 jcm11544.</title>
        <authorList>
            <person name="Liu B."/>
            <person name="Wang J."/>
            <person name="Zhu Y."/>
            <person name="Liu G."/>
            <person name="Chen Q."/>
            <person name="Chen Z."/>
            <person name="Lan J."/>
            <person name="Che J."/>
            <person name="Ge C."/>
            <person name="Shi H."/>
            <person name="Pan Z."/>
            <person name="Liu X."/>
        </authorList>
    </citation>
    <scope>NUCLEOTIDE SEQUENCE [LARGE SCALE GENOMIC DNA]</scope>
    <source>
        <strain evidence="2">JCM 11544</strain>
    </source>
</reference>
<name>A0A0M0G1F9_9BACI</name>
<evidence type="ECO:0000313" key="2">
    <source>
        <dbReference type="Proteomes" id="UP000037405"/>
    </source>
</evidence>
<dbReference type="EMBL" id="LGUE01000005">
    <property type="protein sequence ID" value="KON83639.1"/>
    <property type="molecule type" value="Genomic_DNA"/>
</dbReference>
<dbReference type="Proteomes" id="UP000037405">
    <property type="component" value="Unassembled WGS sequence"/>
</dbReference>
<dbReference type="STRING" id="189381.GCA_900166615_02017"/>
<evidence type="ECO:0000313" key="1">
    <source>
        <dbReference type="EMBL" id="KON83639.1"/>
    </source>
</evidence>
<dbReference type="PATRIC" id="fig|189381.12.peg.4146"/>
<dbReference type="OrthoDB" id="1739831at2"/>
<dbReference type="NCBIfam" id="TIGR03826">
    <property type="entry name" value="YvyF"/>
    <property type="match status" value="1"/>
</dbReference>
<dbReference type="AlphaFoldDB" id="A0A0M0G1F9"/>
<dbReference type="RefSeq" id="WP_053429062.1">
    <property type="nucleotide sequence ID" value="NZ_LGUE01000005.1"/>
</dbReference>